<comment type="caution">
    <text evidence="11">Lacks conserved residue(s) required for the propagation of feature annotation.</text>
</comment>
<dbReference type="PRINTS" id="PR01857">
    <property type="entry name" value="ADAMTSFAMILY"/>
</dbReference>
<evidence type="ECO:0000256" key="5">
    <source>
        <dbReference type="ARBA" id="ARBA00022737"/>
    </source>
</evidence>
<feature type="binding site" evidence="9 11">
    <location>
        <position position="362"/>
    </location>
    <ligand>
        <name>Zn(2+)</name>
        <dbReference type="ChEBI" id="CHEBI:29105"/>
        <note>catalytic</note>
    </ligand>
</feature>
<dbReference type="InterPro" id="IPR050439">
    <property type="entry name" value="ADAMTS_ADAMTS-like"/>
</dbReference>
<protein>
    <submittedName>
        <fullName evidence="14">A disintegrin and metalloproteinase with thrombospondin motifs 6</fullName>
    </submittedName>
</protein>
<dbReference type="AlphaFoldDB" id="A0AAD9Q8N0"/>
<dbReference type="EMBL" id="JARQWQ010000054">
    <property type="protein sequence ID" value="KAK2556766.1"/>
    <property type="molecule type" value="Genomic_DNA"/>
</dbReference>
<dbReference type="GO" id="GO:0030198">
    <property type="term" value="P:extracellular matrix organization"/>
    <property type="evidence" value="ECO:0007669"/>
    <property type="project" value="InterPro"/>
</dbReference>
<proteinExistence type="predicted"/>
<feature type="binding site" evidence="9 11">
    <location>
        <position position="358"/>
    </location>
    <ligand>
        <name>Zn(2+)</name>
        <dbReference type="ChEBI" id="CHEBI:29105"/>
        <note>catalytic</note>
    </ligand>
</feature>
<dbReference type="InterPro" id="IPR013273">
    <property type="entry name" value="ADAMTS/ADAMTS-like"/>
</dbReference>
<feature type="binding site" evidence="9 11">
    <location>
        <position position="368"/>
    </location>
    <ligand>
        <name>Zn(2+)</name>
        <dbReference type="ChEBI" id="CHEBI:29105"/>
        <note>catalytic</note>
    </ligand>
</feature>
<feature type="domain" description="Peptidase M12B" evidence="13">
    <location>
        <begin position="218"/>
        <end position="415"/>
    </location>
</feature>
<dbReference type="SMART" id="SM00209">
    <property type="entry name" value="TSP1"/>
    <property type="match status" value="3"/>
</dbReference>
<keyword evidence="2" id="KW-0964">Secreted</keyword>
<dbReference type="GO" id="GO:0031012">
    <property type="term" value="C:extracellular matrix"/>
    <property type="evidence" value="ECO:0007669"/>
    <property type="project" value="TreeGrafter"/>
</dbReference>
<reference evidence="14" key="2">
    <citation type="journal article" date="2023" name="Science">
        <title>Genomic signatures of disease resistance in endangered staghorn corals.</title>
        <authorList>
            <person name="Vollmer S.V."/>
            <person name="Selwyn J.D."/>
            <person name="Despard B.A."/>
            <person name="Roesel C.L."/>
        </authorList>
    </citation>
    <scope>NUCLEOTIDE SEQUENCE</scope>
    <source>
        <strain evidence="14">K2</strain>
    </source>
</reference>
<dbReference type="Pfam" id="PF19030">
    <property type="entry name" value="TSP1_ADAMTS"/>
    <property type="match status" value="3"/>
</dbReference>
<accession>A0AAD9Q8N0</accession>
<keyword evidence="14" id="KW-0378">Hydrolase</keyword>
<dbReference type="PROSITE" id="PS50215">
    <property type="entry name" value="ADAM_MEPRO"/>
    <property type="match status" value="1"/>
</dbReference>
<dbReference type="Gene3D" id="2.20.100.10">
    <property type="entry name" value="Thrombospondin type-1 (TSP1) repeat"/>
    <property type="match status" value="3"/>
</dbReference>
<dbReference type="PANTHER" id="PTHR13723">
    <property type="entry name" value="ADAMTS A DISINTEGRIN AND METALLOPROTEASE WITH THROMBOSPONDIN MOTIFS PROTEASE"/>
    <property type="match status" value="1"/>
</dbReference>
<evidence type="ECO:0000256" key="10">
    <source>
        <dbReference type="PIRSR" id="PIRSR613273-3"/>
    </source>
</evidence>
<dbReference type="InterPro" id="IPR000884">
    <property type="entry name" value="TSP1_rpt"/>
</dbReference>
<evidence type="ECO:0000256" key="6">
    <source>
        <dbReference type="ARBA" id="ARBA00023157"/>
    </source>
</evidence>
<evidence type="ECO:0000256" key="1">
    <source>
        <dbReference type="ARBA" id="ARBA00004498"/>
    </source>
</evidence>
<keyword evidence="14" id="KW-0482">Metalloprotease</keyword>
<comment type="cofactor">
    <cofactor evidence="9">
        <name>Zn(2+)</name>
        <dbReference type="ChEBI" id="CHEBI:29105"/>
    </cofactor>
    <text evidence="9">Binds 1 zinc ion per subunit.</text>
</comment>
<dbReference type="InterPro" id="IPR024079">
    <property type="entry name" value="MetalloPept_cat_dom_sf"/>
</dbReference>
<feature type="binding site" evidence="9">
    <location>
        <position position="314"/>
    </location>
    <ligand>
        <name>Ca(2+)</name>
        <dbReference type="ChEBI" id="CHEBI:29108"/>
        <label>1</label>
    </ligand>
</feature>
<dbReference type="FunFam" id="2.20.100.10:FF:000005">
    <property type="entry name" value="ADAM metallopeptidase with thrombospondin type 1 motif 9"/>
    <property type="match status" value="1"/>
</dbReference>
<dbReference type="PANTHER" id="PTHR13723:SF200">
    <property type="entry name" value="ADAM METALLOPEPTIDASE WITH THROMBOSPONDIN TYPE 1 MOTIF B, ISOFORM B"/>
    <property type="match status" value="1"/>
</dbReference>
<evidence type="ECO:0000313" key="15">
    <source>
        <dbReference type="Proteomes" id="UP001249851"/>
    </source>
</evidence>
<keyword evidence="9" id="KW-0106">Calcium</keyword>
<dbReference type="GO" id="GO:0046872">
    <property type="term" value="F:metal ion binding"/>
    <property type="evidence" value="ECO:0007669"/>
    <property type="project" value="UniProtKB-KW"/>
</dbReference>
<organism evidence="14 15">
    <name type="scientific">Acropora cervicornis</name>
    <name type="common">Staghorn coral</name>
    <dbReference type="NCBI Taxonomy" id="6130"/>
    <lineage>
        <taxon>Eukaryota</taxon>
        <taxon>Metazoa</taxon>
        <taxon>Cnidaria</taxon>
        <taxon>Anthozoa</taxon>
        <taxon>Hexacorallia</taxon>
        <taxon>Scleractinia</taxon>
        <taxon>Astrocoeniina</taxon>
        <taxon>Acroporidae</taxon>
        <taxon>Acropora</taxon>
    </lineage>
</organism>
<evidence type="ECO:0000256" key="12">
    <source>
        <dbReference type="SAM" id="SignalP"/>
    </source>
</evidence>
<dbReference type="Pfam" id="PF01421">
    <property type="entry name" value="Reprolysin"/>
    <property type="match status" value="1"/>
</dbReference>
<dbReference type="Pfam" id="PF05986">
    <property type="entry name" value="ADAMTS_spacer1"/>
    <property type="match status" value="1"/>
</dbReference>
<feature type="binding site" evidence="9">
    <location>
        <position position="221"/>
    </location>
    <ligand>
        <name>Ca(2+)</name>
        <dbReference type="ChEBI" id="CHEBI:29108"/>
        <label>2</label>
    </ligand>
</feature>
<keyword evidence="15" id="KW-1185">Reference proteome</keyword>
<comment type="subcellular location">
    <subcellularLocation>
        <location evidence="1">Secreted</location>
        <location evidence="1">Extracellular space</location>
        <location evidence="1">Extracellular matrix</location>
    </subcellularLocation>
</comment>
<dbReference type="SUPFAM" id="SSF55486">
    <property type="entry name" value="Metalloproteases ('zincins'), catalytic domain"/>
    <property type="match status" value="1"/>
</dbReference>
<keyword evidence="7" id="KW-0325">Glycoprotein</keyword>
<dbReference type="InterPro" id="IPR036383">
    <property type="entry name" value="TSP1_rpt_sf"/>
</dbReference>
<feature type="signal peptide" evidence="12">
    <location>
        <begin position="1"/>
        <end position="21"/>
    </location>
</feature>
<keyword evidence="5" id="KW-0677">Repeat</keyword>
<dbReference type="SUPFAM" id="SSF82895">
    <property type="entry name" value="TSP-1 type 1 repeat"/>
    <property type="match status" value="3"/>
</dbReference>
<gene>
    <name evidence="14" type="ORF">P5673_021326</name>
</gene>
<dbReference type="FunFam" id="2.20.100.10:FF:000001">
    <property type="entry name" value="semaphorin-5A isoform X1"/>
    <property type="match status" value="1"/>
</dbReference>
<feature type="binding site" evidence="9">
    <location>
        <position position="221"/>
    </location>
    <ligand>
        <name>Ca(2+)</name>
        <dbReference type="ChEBI" id="CHEBI:29108"/>
        <label>1</label>
    </ligand>
</feature>
<feature type="active site" evidence="8 11">
    <location>
        <position position="359"/>
    </location>
</feature>
<evidence type="ECO:0000256" key="4">
    <source>
        <dbReference type="ARBA" id="ARBA00022729"/>
    </source>
</evidence>
<evidence type="ECO:0000256" key="11">
    <source>
        <dbReference type="PROSITE-ProRule" id="PRU00276"/>
    </source>
</evidence>
<dbReference type="Pfam" id="PF00090">
    <property type="entry name" value="TSP_1"/>
    <property type="match status" value="1"/>
</dbReference>
<comment type="caution">
    <text evidence="14">The sequence shown here is derived from an EMBL/GenBank/DDBJ whole genome shotgun (WGS) entry which is preliminary data.</text>
</comment>
<reference evidence="14" key="1">
    <citation type="journal article" date="2023" name="G3 (Bethesda)">
        <title>Whole genome assembly and annotation of the endangered Caribbean coral Acropora cervicornis.</title>
        <authorList>
            <person name="Selwyn J.D."/>
            <person name="Vollmer S.V."/>
        </authorList>
    </citation>
    <scope>NUCLEOTIDE SEQUENCE</scope>
    <source>
        <strain evidence="14">K2</strain>
    </source>
</reference>
<evidence type="ECO:0000256" key="2">
    <source>
        <dbReference type="ARBA" id="ARBA00022525"/>
    </source>
</evidence>
<evidence type="ECO:0000256" key="9">
    <source>
        <dbReference type="PIRSR" id="PIRSR613273-2"/>
    </source>
</evidence>
<dbReference type="InterPro" id="IPR010294">
    <property type="entry name" value="ADAMTS_spacer1"/>
</dbReference>
<name>A0AAD9Q8N0_ACRCE</name>
<dbReference type="InterPro" id="IPR002870">
    <property type="entry name" value="Peptidase_M12B_N"/>
</dbReference>
<dbReference type="InterPro" id="IPR001590">
    <property type="entry name" value="Peptidase_M12B"/>
</dbReference>
<evidence type="ECO:0000256" key="8">
    <source>
        <dbReference type="PIRSR" id="PIRSR613273-1"/>
    </source>
</evidence>
<keyword evidence="9 11" id="KW-0862">Zinc</keyword>
<sequence>MMKLHLLLLLYCSCLNEVTNSAKQDLHTILSREDLRRFLDAESPDSVPDYDVTQVIHRRTKRSTHTSQKNLLLAAFGKDIELTLQRNRNIISKNGLTVERRTHEGLRSKETHFPKGKFYVGHTNSGLESHVALRETARKGELRGTILMDGHIYQIKPLTDDVHKRASLNGSGYHVISRRSLKSTFGVKSKTSPILVKDEQIQLDAKTAKRDSNNSGLVYIEAMLTADQTTCHYYDDETLDYLLDIANLVSRLYKHASIGLNVNWALVKVFLVEGFDPLLDIATNHIRGAGQFLDKFQQWSSEQNTPQGKKGHFDVAALLTRRICGLEHCLAVLNSPCSDSGVSINEARGLAAAFTVAHEMAHNLGVGHDNGQDCAQGYIMNRIQSSGPNAFRWSPCSRQRMQQIFTANPCFHNKPPLQRKMLPIPPGYTKNRDKQCEMAYGPEYRVCTIPSLLWCIAGECSDVGSSLPPPQDGMWGPWSNYSACSRTCGGGIRYRSRKCNNPELKYFGKDCVGSSRGHYAMCNTKVRLAGFDKCKLACVSGWKGYFFGNVKDSTRCGQGPFVYDVCVEGKCNKVGCDWQFGSEKVYDRCLLCGGNGSLCALTEATYTKNYRVWGPDNGDTMVIIPKGATNIEIREKANTINFLTVVSNQTGQYYVRVTARSGTYYGAGTTISYSQGGPSDPEKISIRGPTNEALQAKFVYSGRQRNPGIHYSFYTPGKAKITKFIWKQEIEGRCSATCAGGVQRARVQCHREDDNTQVSPNYCDVNIRPADLMPCNQAPCPKQFVHGVWSPCSEKCGGGQQYRNLTCVQVVSKNVTHVLPDSECSHLSKPAAIQQCNNLDCLPEWYTGNWTQVGIFPSSLPLFCSALCGVGTRYRQVGCRKKLGNGRWVMLARSKCNDFGSQKPDNASQCNAGPCFKWKVNYPCATCGDSDEMSYVPVGCFHDSRVGSRPLPELISSYRHNIEWGNINAIVRYCAHDTWKRQYPVFGVQFYAECWSGPFGHLTYDKDGFSWNGCWEGVGKAWNNFVYSFKNLVVEPIVDCINTITNQPVSRNNCSSPMPQARMKLCSHVCSNATGT</sequence>
<feature type="chain" id="PRO_5042074022" evidence="12">
    <location>
        <begin position="22"/>
        <end position="1076"/>
    </location>
</feature>
<dbReference type="PROSITE" id="PS50092">
    <property type="entry name" value="TSP1"/>
    <property type="match status" value="2"/>
</dbReference>
<evidence type="ECO:0000256" key="3">
    <source>
        <dbReference type="ARBA" id="ARBA00022530"/>
    </source>
</evidence>
<dbReference type="Proteomes" id="UP001249851">
    <property type="component" value="Unassembled WGS sequence"/>
</dbReference>
<keyword evidence="4 12" id="KW-0732">Signal</keyword>
<evidence type="ECO:0000313" key="14">
    <source>
        <dbReference type="EMBL" id="KAK2556766.1"/>
    </source>
</evidence>
<keyword evidence="9 11" id="KW-0479">Metal-binding</keyword>
<feature type="disulfide bond" evidence="10">
    <location>
        <begin position="337"/>
        <end position="410"/>
    </location>
</feature>
<feature type="disulfide bond" evidence="10">
    <location>
        <begin position="484"/>
        <end position="522"/>
    </location>
</feature>
<dbReference type="GO" id="GO:0006508">
    <property type="term" value="P:proteolysis"/>
    <property type="evidence" value="ECO:0007669"/>
    <property type="project" value="InterPro"/>
</dbReference>
<keyword evidence="3" id="KW-0272">Extracellular matrix</keyword>
<evidence type="ECO:0000256" key="7">
    <source>
        <dbReference type="ARBA" id="ARBA00023180"/>
    </source>
</evidence>
<feature type="disulfide bond" evidence="10">
    <location>
        <begin position="324"/>
        <end position="329"/>
    </location>
</feature>
<feature type="disulfide bond" evidence="10">
    <location>
        <begin position="499"/>
        <end position="511"/>
    </location>
</feature>
<feature type="disulfide bond" evidence="10">
    <location>
        <begin position="374"/>
        <end position="396"/>
    </location>
</feature>
<dbReference type="Pfam" id="PF19236">
    <property type="entry name" value="ADAMTS_CR_3"/>
    <property type="match status" value="1"/>
</dbReference>
<feature type="binding site" evidence="9">
    <location>
        <position position="410"/>
    </location>
    <ligand>
        <name>Ca(2+)</name>
        <dbReference type="ChEBI" id="CHEBI:29108"/>
        <label>1</label>
    </ligand>
</feature>
<dbReference type="Pfam" id="PF01562">
    <property type="entry name" value="Pep_M12B_propep"/>
    <property type="match status" value="1"/>
</dbReference>
<dbReference type="Gene3D" id="3.40.390.10">
    <property type="entry name" value="Collagenase (Catalytic Domain)"/>
    <property type="match status" value="1"/>
</dbReference>
<dbReference type="Gene3D" id="2.60.120.830">
    <property type="match status" value="1"/>
</dbReference>
<dbReference type="InterPro" id="IPR045371">
    <property type="entry name" value="ADAMTS_CR_3"/>
</dbReference>
<evidence type="ECO:0000259" key="13">
    <source>
        <dbReference type="PROSITE" id="PS50215"/>
    </source>
</evidence>
<dbReference type="GO" id="GO:0004222">
    <property type="term" value="F:metalloendopeptidase activity"/>
    <property type="evidence" value="ECO:0007669"/>
    <property type="project" value="InterPro"/>
</dbReference>
<keyword evidence="14" id="KW-0645">Protease</keyword>
<keyword evidence="6 10" id="KW-1015">Disulfide bond</keyword>